<sequence length="162" mass="17986">MNRLVFSIVNKLVLVSAFIGTSQAQSIQAAAPKTHQVVTPATYKGKQIVVGSGGGFTGFSTTYYLLDNGQIYGKRNRDTTFTLIGKQTVANTKRAFTVIETKCQIKTTQFNNPGNTYQFVQWRQGGQRYKVAWGEPGKTVPPDYPRFFDSFMAMIPATLQVK</sequence>
<feature type="signal peptide" evidence="1">
    <location>
        <begin position="1"/>
        <end position="24"/>
    </location>
</feature>
<comment type="caution">
    <text evidence="2">The sequence shown here is derived from an EMBL/GenBank/DDBJ whole genome shotgun (WGS) entry which is preliminary data.</text>
</comment>
<gene>
    <name evidence="2" type="ORF">M0L20_11025</name>
</gene>
<dbReference type="Proteomes" id="UP001202180">
    <property type="component" value="Unassembled WGS sequence"/>
</dbReference>
<dbReference type="RefSeq" id="WP_248476987.1">
    <property type="nucleotide sequence ID" value="NZ_JALPRF010000002.1"/>
</dbReference>
<reference evidence="2 3" key="1">
    <citation type="submission" date="2022-04" db="EMBL/GenBank/DDBJ databases">
        <title>Spirosoma sp. strain RP8 genome sequencing and assembly.</title>
        <authorList>
            <person name="Jung Y."/>
        </authorList>
    </citation>
    <scope>NUCLEOTIDE SEQUENCE [LARGE SCALE GENOMIC DNA]</scope>
    <source>
        <strain evidence="2 3">RP8</strain>
    </source>
</reference>
<evidence type="ECO:0000256" key="1">
    <source>
        <dbReference type="SAM" id="SignalP"/>
    </source>
</evidence>
<organism evidence="2 3">
    <name type="scientific">Spirosoma liriopis</name>
    <dbReference type="NCBI Taxonomy" id="2937440"/>
    <lineage>
        <taxon>Bacteria</taxon>
        <taxon>Pseudomonadati</taxon>
        <taxon>Bacteroidota</taxon>
        <taxon>Cytophagia</taxon>
        <taxon>Cytophagales</taxon>
        <taxon>Cytophagaceae</taxon>
        <taxon>Spirosoma</taxon>
    </lineage>
</organism>
<accession>A0ABT0HJP9</accession>
<evidence type="ECO:0000313" key="2">
    <source>
        <dbReference type="EMBL" id="MCK8492384.1"/>
    </source>
</evidence>
<dbReference type="EMBL" id="JALPRF010000002">
    <property type="protein sequence ID" value="MCK8492384.1"/>
    <property type="molecule type" value="Genomic_DNA"/>
</dbReference>
<keyword evidence="3" id="KW-1185">Reference proteome</keyword>
<name>A0ABT0HJP9_9BACT</name>
<feature type="chain" id="PRO_5045838328" evidence="1">
    <location>
        <begin position="25"/>
        <end position="162"/>
    </location>
</feature>
<proteinExistence type="predicted"/>
<keyword evidence="1" id="KW-0732">Signal</keyword>
<evidence type="ECO:0000313" key="3">
    <source>
        <dbReference type="Proteomes" id="UP001202180"/>
    </source>
</evidence>
<protein>
    <submittedName>
        <fullName evidence="2">FAD-binding oxidoreductase</fullName>
    </submittedName>
</protein>